<keyword evidence="3 7" id="KW-0812">Transmembrane</keyword>
<proteinExistence type="inferred from homology"/>
<comment type="caution">
    <text evidence="10">The sequence shown here is derived from an EMBL/GenBank/DDBJ whole genome shotgun (WGS) entry which is preliminary data.</text>
</comment>
<dbReference type="PANTHER" id="PTHR30572">
    <property type="entry name" value="MEMBRANE COMPONENT OF TRANSPORTER-RELATED"/>
    <property type="match status" value="1"/>
</dbReference>
<dbReference type="Pfam" id="PF12704">
    <property type="entry name" value="MacB_PCD"/>
    <property type="match status" value="1"/>
</dbReference>
<feature type="transmembrane region" description="Helical" evidence="7">
    <location>
        <begin position="16"/>
        <end position="37"/>
    </location>
</feature>
<dbReference type="EMBL" id="JAHVHU010000013">
    <property type="protein sequence ID" value="MBY5959218.1"/>
    <property type="molecule type" value="Genomic_DNA"/>
</dbReference>
<feature type="domain" description="MacB-like periplasmic core" evidence="9">
    <location>
        <begin position="16"/>
        <end position="236"/>
    </location>
</feature>
<evidence type="ECO:0000256" key="3">
    <source>
        <dbReference type="ARBA" id="ARBA00022692"/>
    </source>
</evidence>
<keyword evidence="11" id="KW-1185">Reference proteome</keyword>
<evidence type="ECO:0000259" key="9">
    <source>
        <dbReference type="Pfam" id="PF12704"/>
    </source>
</evidence>
<accession>A0A953LAZ9</accession>
<name>A0A953LAZ9_9BACT</name>
<evidence type="ECO:0000256" key="2">
    <source>
        <dbReference type="ARBA" id="ARBA00022475"/>
    </source>
</evidence>
<feature type="transmembrane region" description="Helical" evidence="7">
    <location>
        <begin position="276"/>
        <end position="300"/>
    </location>
</feature>
<dbReference type="InterPro" id="IPR050250">
    <property type="entry name" value="Macrolide_Exporter_MacB"/>
</dbReference>
<dbReference type="Pfam" id="PF02687">
    <property type="entry name" value="FtsX"/>
    <property type="match status" value="1"/>
</dbReference>
<comment type="similarity">
    <text evidence="6">Belongs to the ABC-4 integral membrane protein family.</text>
</comment>
<dbReference type="GO" id="GO:0005886">
    <property type="term" value="C:plasma membrane"/>
    <property type="evidence" value="ECO:0007669"/>
    <property type="project" value="UniProtKB-SubCell"/>
</dbReference>
<evidence type="ECO:0000256" key="7">
    <source>
        <dbReference type="SAM" id="Phobius"/>
    </source>
</evidence>
<comment type="subcellular location">
    <subcellularLocation>
        <location evidence="1">Cell membrane</location>
        <topology evidence="1">Multi-pass membrane protein</topology>
    </subcellularLocation>
</comment>
<keyword evidence="4 7" id="KW-1133">Transmembrane helix</keyword>
<evidence type="ECO:0000259" key="8">
    <source>
        <dbReference type="Pfam" id="PF02687"/>
    </source>
</evidence>
<dbReference type="PANTHER" id="PTHR30572:SF4">
    <property type="entry name" value="ABC TRANSPORTER PERMEASE YTRF"/>
    <property type="match status" value="1"/>
</dbReference>
<evidence type="ECO:0000256" key="5">
    <source>
        <dbReference type="ARBA" id="ARBA00023136"/>
    </source>
</evidence>
<protein>
    <submittedName>
        <fullName evidence="10">FtsX-like permease family protein</fullName>
    </submittedName>
</protein>
<feature type="transmembrane region" description="Helical" evidence="7">
    <location>
        <begin position="387"/>
        <end position="411"/>
    </location>
</feature>
<dbReference type="GO" id="GO:0022857">
    <property type="term" value="F:transmembrane transporter activity"/>
    <property type="evidence" value="ECO:0007669"/>
    <property type="project" value="TreeGrafter"/>
</dbReference>
<dbReference type="AlphaFoldDB" id="A0A953LAZ9"/>
<dbReference type="InterPro" id="IPR025857">
    <property type="entry name" value="MacB_PCD"/>
</dbReference>
<gene>
    <name evidence="10" type="ORF">KUV50_13780</name>
</gene>
<keyword evidence="2" id="KW-1003">Cell membrane</keyword>
<evidence type="ECO:0000256" key="1">
    <source>
        <dbReference type="ARBA" id="ARBA00004651"/>
    </source>
</evidence>
<evidence type="ECO:0000313" key="10">
    <source>
        <dbReference type="EMBL" id="MBY5959218.1"/>
    </source>
</evidence>
<feature type="domain" description="ABC3 transporter permease C-terminal" evidence="8">
    <location>
        <begin position="286"/>
        <end position="413"/>
    </location>
</feature>
<evidence type="ECO:0000256" key="6">
    <source>
        <dbReference type="ARBA" id="ARBA00038076"/>
    </source>
</evidence>
<reference evidence="10" key="1">
    <citation type="submission" date="2021-06" db="EMBL/GenBank/DDBJ databases">
        <title>44 bacteria genomes isolated from Dapeng, Shenzhen.</title>
        <authorList>
            <person name="Zheng W."/>
            <person name="Yu S."/>
            <person name="Huang Y."/>
        </authorList>
    </citation>
    <scope>NUCLEOTIDE SEQUENCE</scope>
    <source>
        <strain evidence="10">DP5N28-2</strain>
    </source>
</reference>
<evidence type="ECO:0000313" key="11">
    <source>
        <dbReference type="Proteomes" id="UP000753961"/>
    </source>
</evidence>
<organism evidence="10 11">
    <name type="scientific">Membranihabitans marinus</name>
    <dbReference type="NCBI Taxonomy" id="1227546"/>
    <lineage>
        <taxon>Bacteria</taxon>
        <taxon>Pseudomonadati</taxon>
        <taxon>Bacteroidota</taxon>
        <taxon>Saprospiria</taxon>
        <taxon>Saprospirales</taxon>
        <taxon>Saprospiraceae</taxon>
        <taxon>Membranihabitans</taxon>
    </lineage>
</organism>
<dbReference type="Proteomes" id="UP000753961">
    <property type="component" value="Unassembled WGS sequence"/>
</dbReference>
<evidence type="ECO:0000256" key="4">
    <source>
        <dbReference type="ARBA" id="ARBA00022989"/>
    </source>
</evidence>
<dbReference type="RefSeq" id="WP_222580757.1">
    <property type="nucleotide sequence ID" value="NZ_JAHVHU010000013.1"/>
</dbReference>
<dbReference type="InterPro" id="IPR003838">
    <property type="entry name" value="ABC3_permease_C"/>
</dbReference>
<keyword evidence="5 7" id="KW-0472">Membrane</keyword>
<sequence length="424" mass="46277">MIKFLFKGIIRDSSRSVLPIIIISLGVALTVLLSGYITGMMGDTIDQNARFETGHVKVMTKAYAENKDQVPIDLALLGVDSLVKSLQNEFPDMEWVKRIRFGGLIDVPDEQGETKGQGPASGLAIELLSTKNNEVERLNLKSSLVTGSLPTQRSEAIIGHEFAEKLRISIGDSVTYFGTSMNGSMTFANFVVTGTIRFGIASMDKGAIIVDVWDAQQMLDMEDGAGEILGFLNTGVYDDEKAEKVKNAFNSKHTGNKDEFAPVMLKLRNQNNLDGLLTYVDLASGLFVAIFVFAMSLVLWNTGLIAGLRRYNEFGIRLALGESKGGIYRTLVYEAILIGIIGSFVGTAIGLGLTYYLQVVGIDVSGYMDQANIMMPSTLRAKVTPSLFYIGFIPGLFAMVFGNMLAGIGIYRRETATLFKELEV</sequence>
<feature type="transmembrane region" description="Helical" evidence="7">
    <location>
        <begin position="331"/>
        <end position="357"/>
    </location>
</feature>